<name>A0A0F9BW04_9ZZZZ</name>
<comment type="caution">
    <text evidence="1">The sequence shown here is derived from an EMBL/GenBank/DDBJ whole genome shotgun (WGS) entry which is preliminary data.</text>
</comment>
<dbReference type="SUPFAM" id="SSF51126">
    <property type="entry name" value="Pectin lyase-like"/>
    <property type="match status" value="1"/>
</dbReference>
<proteinExistence type="predicted"/>
<evidence type="ECO:0008006" key="2">
    <source>
        <dbReference type="Google" id="ProtNLM"/>
    </source>
</evidence>
<organism evidence="1">
    <name type="scientific">marine sediment metagenome</name>
    <dbReference type="NCBI Taxonomy" id="412755"/>
    <lineage>
        <taxon>unclassified sequences</taxon>
        <taxon>metagenomes</taxon>
        <taxon>ecological metagenomes</taxon>
    </lineage>
</organism>
<protein>
    <recommendedName>
        <fullName evidence="2">Right handed beta helix domain-containing protein</fullName>
    </recommendedName>
</protein>
<reference evidence="1" key="1">
    <citation type="journal article" date="2015" name="Nature">
        <title>Complex archaea that bridge the gap between prokaryotes and eukaryotes.</title>
        <authorList>
            <person name="Spang A."/>
            <person name="Saw J.H."/>
            <person name="Jorgensen S.L."/>
            <person name="Zaremba-Niedzwiedzka K."/>
            <person name="Martijn J."/>
            <person name="Lind A.E."/>
            <person name="van Eijk R."/>
            <person name="Schleper C."/>
            <person name="Guy L."/>
            <person name="Ettema T.J."/>
        </authorList>
    </citation>
    <scope>NUCLEOTIDE SEQUENCE</scope>
</reference>
<accession>A0A0F9BW04</accession>
<dbReference type="InterPro" id="IPR011050">
    <property type="entry name" value="Pectin_lyase_fold/virulence"/>
</dbReference>
<gene>
    <name evidence="1" type="ORF">LCGC14_2681440</name>
</gene>
<feature type="non-terminal residue" evidence="1">
    <location>
        <position position="1"/>
    </location>
</feature>
<dbReference type="EMBL" id="LAZR01047284">
    <property type="protein sequence ID" value="KKK94579.1"/>
    <property type="molecule type" value="Genomic_DNA"/>
</dbReference>
<sequence length="333" mass="34022">TEGDGFRIEKGSEVSMYGCSSAFNRGAGFFFGKPSGGGIADGRVSFQMINCVGHANDWSGVIVADGSYGRITNSIFTNNGVLAVATKDDGITAQTESMVNVRSCWFNTNVSTVGVTADAASFANDMAGNFGFAADNAGDPDYVDPAGFDFSVDGNSPVQGAGQNQADLGVNPERHHRTLDDRGQQMLFSTGSSQDLAFFQPGSIAADQMIVGDETAGVADNGVTIDNPTIFRRAAYQALTAATASATATVITFFALDAAGTIIMSRVLTIDNVAGTSKFVDVPDLNAAPATPGIADGLMVGKGGKLAIQVTVAGGAAAPIDVNVFVGGDVPAI</sequence>
<evidence type="ECO:0000313" key="1">
    <source>
        <dbReference type="EMBL" id="KKK94579.1"/>
    </source>
</evidence>
<dbReference type="AlphaFoldDB" id="A0A0F9BW04"/>